<dbReference type="Proteomes" id="UP000271098">
    <property type="component" value="Unassembled WGS sequence"/>
</dbReference>
<proteinExistence type="predicted"/>
<sequence length="85" mass="9694">MRLNDENPLNVLFQTRTHDDSGGALQTLLMVACGVPDTSGQAVAGIRTRRATEKTTSTERIGIRLHRPQLITKQNFPQRRRRLRR</sequence>
<accession>A0A183ED51</accession>
<gene>
    <name evidence="1" type="ORF">GPUH_LOCUS18892</name>
</gene>
<evidence type="ECO:0000313" key="1">
    <source>
        <dbReference type="EMBL" id="VDN32666.1"/>
    </source>
</evidence>
<evidence type="ECO:0000313" key="3">
    <source>
        <dbReference type="WBParaSite" id="GPUH_0001891701-mRNA-1"/>
    </source>
</evidence>
<dbReference type="PROSITE" id="PS51257">
    <property type="entry name" value="PROKAR_LIPOPROTEIN"/>
    <property type="match status" value="1"/>
</dbReference>
<protein>
    <submittedName>
        <fullName evidence="3">Transposase</fullName>
    </submittedName>
</protein>
<reference evidence="3" key="1">
    <citation type="submission" date="2016-06" db="UniProtKB">
        <authorList>
            <consortium name="WormBaseParasite"/>
        </authorList>
    </citation>
    <scope>IDENTIFICATION</scope>
</reference>
<name>A0A183ED51_9BILA</name>
<organism evidence="3">
    <name type="scientific">Gongylonema pulchrum</name>
    <dbReference type="NCBI Taxonomy" id="637853"/>
    <lineage>
        <taxon>Eukaryota</taxon>
        <taxon>Metazoa</taxon>
        <taxon>Ecdysozoa</taxon>
        <taxon>Nematoda</taxon>
        <taxon>Chromadorea</taxon>
        <taxon>Rhabditida</taxon>
        <taxon>Spirurina</taxon>
        <taxon>Spiruromorpha</taxon>
        <taxon>Spiruroidea</taxon>
        <taxon>Gongylonematidae</taxon>
        <taxon>Gongylonema</taxon>
    </lineage>
</organism>
<evidence type="ECO:0000313" key="2">
    <source>
        <dbReference type="Proteomes" id="UP000271098"/>
    </source>
</evidence>
<dbReference type="EMBL" id="UYRT01087546">
    <property type="protein sequence ID" value="VDN32666.1"/>
    <property type="molecule type" value="Genomic_DNA"/>
</dbReference>
<dbReference type="WBParaSite" id="GPUH_0001891701-mRNA-1">
    <property type="protein sequence ID" value="GPUH_0001891701-mRNA-1"/>
    <property type="gene ID" value="GPUH_0001891701"/>
</dbReference>
<keyword evidence="2" id="KW-1185">Reference proteome</keyword>
<reference evidence="1 2" key="2">
    <citation type="submission" date="2018-11" db="EMBL/GenBank/DDBJ databases">
        <authorList>
            <consortium name="Pathogen Informatics"/>
        </authorList>
    </citation>
    <scope>NUCLEOTIDE SEQUENCE [LARGE SCALE GENOMIC DNA]</scope>
</reference>
<dbReference type="AlphaFoldDB" id="A0A183ED51"/>